<dbReference type="Proteomes" id="UP000069697">
    <property type="component" value="Unassembled WGS sequence"/>
</dbReference>
<dbReference type="AlphaFoldDB" id="A0A100VTQ2"/>
<sequence length="486" mass="52377">MSFDIVGHLRIIDNATRPLRNMSSGLLSFGASAAKAAGAVTGIGAAMAAINTADKFLSKTIKSAADFEMREVTLTAMFGKEAEQNVDKFMNYLGERADISQYSMDDFLDVGKSFVPTTKDLRQLERATNLAERLGAIDPEQGITGAAYALKEFFSGDAVSLVERFELPRSALNKIKNLPLNEQLDQLDKFLDKLGATNELIDAQSTTAMGQWRTAIGGVNRAFREMGTEALTSLKPVLAEFNAWLKGPQFAALKDWGVNAFGGLVNGAVNAVQKATAYLQDNFFNNEEFKALPDIEAKIKYVFDTLAADFQAWYDSSGSGIIKNMASKMVDTLGNALKASKPILDAATKIGVQVGASILEGIWSNAGIKEFFSVDMKSVANHKVSGTEALQIVQEFGGDKTPGGVKAGMAAVGFPAKGYSAGLARVPYNNYPARLHQDEMVLNSQQARDYRNGGGNSAPQITIYATIREDADIQKLARELSTVLAQ</sequence>
<gene>
    <name evidence="1" type="ORF">PAHA3_5783</name>
</gene>
<comment type="caution">
    <text evidence="1">The sequence shown here is derived from an EMBL/GenBank/DDBJ whole genome shotgun (WGS) entry which is preliminary data.</text>
</comment>
<dbReference type="RefSeq" id="WP_062837954.1">
    <property type="nucleotide sequence ID" value="NZ_BCNV01000011.1"/>
</dbReference>
<evidence type="ECO:0000313" key="2">
    <source>
        <dbReference type="Proteomes" id="UP000069697"/>
    </source>
</evidence>
<organism evidence="1 2">
    <name type="scientific">Paenibacillus amylolyticus</name>
    <dbReference type="NCBI Taxonomy" id="1451"/>
    <lineage>
        <taxon>Bacteria</taxon>
        <taxon>Bacillati</taxon>
        <taxon>Bacillota</taxon>
        <taxon>Bacilli</taxon>
        <taxon>Bacillales</taxon>
        <taxon>Paenibacillaceae</taxon>
        <taxon>Paenibacillus</taxon>
    </lineage>
</organism>
<evidence type="ECO:0008006" key="3">
    <source>
        <dbReference type="Google" id="ProtNLM"/>
    </source>
</evidence>
<proteinExistence type="predicted"/>
<reference evidence="1 2" key="1">
    <citation type="journal article" date="2016" name="Genome Announc.">
        <title>Draft Genome Sequence of Paenibacillus amylolyticus Heshi-A3, Isolated from Fermented Rice Bran in a Japanese Fermented Seafood Dish.</title>
        <authorList>
            <person name="Akuzawa S."/>
            <person name="Nagaoka J."/>
            <person name="Kanekatsu M."/>
            <person name="Kubota E."/>
            <person name="Ohtake R."/>
            <person name="Suzuki T."/>
            <person name="Kanesaki Y."/>
        </authorList>
    </citation>
    <scope>NUCLEOTIDE SEQUENCE [LARGE SCALE GENOMIC DNA]</scope>
    <source>
        <strain evidence="1 2">Heshi-A3</strain>
    </source>
</reference>
<dbReference type="EMBL" id="BCNV01000011">
    <property type="protein sequence ID" value="GAS85649.1"/>
    <property type="molecule type" value="Genomic_DNA"/>
</dbReference>
<accession>A0A100VTQ2</accession>
<evidence type="ECO:0000313" key="1">
    <source>
        <dbReference type="EMBL" id="GAS85649.1"/>
    </source>
</evidence>
<name>A0A100VTQ2_PAEAM</name>
<protein>
    <recommendedName>
        <fullName evidence="3">Phage tail tape measure protein</fullName>
    </recommendedName>
</protein>
<reference evidence="2" key="2">
    <citation type="submission" date="2016-01" db="EMBL/GenBank/DDBJ databases">
        <title>Draft Genome Sequence of Paenibacillus amylolyticus Heshi-A3 that Was Isolated from Fermented Rice Bran with Aging Salted Mackerel, Which Was Named Heshiko as Traditional Fermented Seafood in Japan.</title>
        <authorList>
            <person name="Akuzawa S."/>
            <person name="Nakagawa J."/>
            <person name="Kanekatsu T."/>
            <person name="Kubota E."/>
            <person name="Ohtake R."/>
            <person name="Suzuki T."/>
            <person name="Kanesaki Y."/>
        </authorList>
    </citation>
    <scope>NUCLEOTIDE SEQUENCE [LARGE SCALE GENOMIC DNA]</scope>
    <source>
        <strain evidence="2">Heshi-A3</strain>
    </source>
</reference>